<protein>
    <submittedName>
        <fullName evidence="1">Uncharacterized protein</fullName>
    </submittedName>
</protein>
<dbReference type="AlphaFoldDB" id="X0VDG6"/>
<proteinExistence type="predicted"/>
<sequence>MKILTDEEIKEVVEHIWDEAVEFDHQPTDWELELHVYRKVLEAQLEKWEESC</sequence>
<evidence type="ECO:0000313" key="1">
    <source>
        <dbReference type="EMBL" id="GAG09307.1"/>
    </source>
</evidence>
<dbReference type="EMBL" id="BARS01023243">
    <property type="protein sequence ID" value="GAG09307.1"/>
    <property type="molecule type" value="Genomic_DNA"/>
</dbReference>
<name>X0VDG6_9ZZZZ</name>
<accession>X0VDG6</accession>
<comment type="caution">
    <text evidence="1">The sequence shown here is derived from an EMBL/GenBank/DDBJ whole genome shotgun (WGS) entry which is preliminary data.</text>
</comment>
<organism evidence="1">
    <name type="scientific">marine sediment metagenome</name>
    <dbReference type="NCBI Taxonomy" id="412755"/>
    <lineage>
        <taxon>unclassified sequences</taxon>
        <taxon>metagenomes</taxon>
        <taxon>ecological metagenomes</taxon>
    </lineage>
</organism>
<gene>
    <name evidence="1" type="ORF">S01H1_37035</name>
</gene>
<reference evidence="1" key="1">
    <citation type="journal article" date="2014" name="Front. Microbiol.">
        <title>High frequency of phylogenetically diverse reductive dehalogenase-homologous genes in deep subseafloor sedimentary metagenomes.</title>
        <authorList>
            <person name="Kawai M."/>
            <person name="Futagami T."/>
            <person name="Toyoda A."/>
            <person name="Takaki Y."/>
            <person name="Nishi S."/>
            <person name="Hori S."/>
            <person name="Arai W."/>
            <person name="Tsubouchi T."/>
            <person name="Morono Y."/>
            <person name="Uchiyama I."/>
            <person name="Ito T."/>
            <person name="Fujiyama A."/>
            <person name="Inagaki F."/>
            <person name="Takami H."/>
        </authorList>
    </citation>
    <scope>NUCLEOTIDE SEQUENCE</scope>
    <source>
        <strain evidence="1">Expedition CK06-06</strain>
    </source>
</reference>